<dbReference type="InterPro" id="IPR028082">
    <property type="entry name" value="Peripla_BP_I"/>
</dbReference>
<dbReference type="RefSeq" id="WP_193496840.1">
    <property type="nucleotide sequence ID" value="NZ_CP063169.1"/>
</dbReference>
<feature type="domain" description="HTH lacI-type" evidence="4">
    <location>
        <begin position="1"/>
        <end position="50"/>
    </location>
</feature>
<dbReference type="GO" id="GO:0003700">
    <property type="term" value="F:DNA-binding transcription factor activity"/>
    <property type="evidence" value="ECO:0007669"/>
    <property type="project" value="TreeGrafter"/>
</dbReference>
<dbReference type="Gene3D" id="1.10.260.40">
    <property type="entry name" value="lambda repressor-like DNA-binding domains"/>
    <property type="match status" value="1"/>
</dbReference>
<keyword evidence="2 5" id="KW-0238">DNA-binding</keyword>
<dbReference type="Pfam" id="PF00356">
    <property type="entry name" value="LacI"/>
    <property type="match status" value="1"/>
</dbReference>
<proteinExistence type="predicted"/>
<evidence type="ECO:0000313" key="5">
    <source>
        <dbReference type="EMBL" id="QOR70150.1"/>
    </source>
</evidence>
<dbReference type="PANTHER" id="PTHR30146">
    <property type="entry name" value="LACI-RELATED TRANSCRIPTIONAL REPRESSOR"/>
    <property type="match status" value="1"/>
</dbReference>
<keyword evidence="6" id="KW-1185">Reference proteome</keyword>
<keyword evidence="1" id="KW-0805">Transcription regulation</keyword>
<reference evidence="5 6" key="1">
    <citation type="submission" date="2020-10" db="EMBL/GenBank/DDBJ databases">
        <title>Haloactinobacterium sp. RN3S43, a bacterium isolated from saline soil.</title>
        <authorList>
            <person name="Sun J.-Q."/>
        </authorList>
    </citation>
    <scope>NUCLEOTIDE SEQUENCE [LARGE SCALE GENOMIC DNA]</scope>
    <source>
        <strain evidence="5 6">RN3S43</strain>
    </source>
</reference>
<dbReference type="Gene3D" id="3.40.50.2300">
    <property type="match status" value="2"/>
</dbReference>
<accession>A0A7M1SRF7</accession>
<dbReference type="SUPFAM" id="SSF53822">
    <property type="entry name" value="Periplasmic binding protein-like I"/>
    <property type="match status" value="1"/>
</dbReference>
<evidence type="ECO:0000259" key="4">
    <source>
        <dbReference type="PROSITE" id="PS50932"/>
    </source>
</evidence>
<sequence length="341" mass="36266">MAREAGVSIGTVSNVLNGTARVTEATRAKVEMAIGRLGFVRNASAWSLAAGRSSTLGFVIIDLSNSYFLDIARGAEREAGKTGLNLLLANSDLSESKQRTYVDLFVEERVAGILIAANHGSDQRLHKSARGVPVVMVDAPGDHTDVCSVVPDNIHGGYLAAMHLIEHGRRHLLFAGATALVPVRDRLTGVERAVAENPGVVLEVEQTRDVQVEDGRRVGDDVALRRTAERPDGVIAAADLLALGVLQSVLLSSSLRVPEDLALIGYDDNRAAWDSAVPLSTVRQPGEEIGLEAVRLLLEELETGTESHQHRMVTCEPALVVRASTIGQEGAGIASTSLAPR</sequence>
<evidence type="ECO:0000256" key="2">
    <source>
        <dbReference type="ARBA" id="ARBA00023125"/>
    </source>
</evidence>
<protein>
    <submittedName>
        <fullName evidence="5">LacI family DNA-binding transcriptional regulator</fullName>
    </submittedName>
</protein>
<dbReference type="KEGG" id="halt:IM660_16215"/>
<organism evidence="5 6">
    <name type="scientific">Ruania alkalisoli</name>
    <dbReference type="NCBI Taxonomy" id="2779775"/>
    <lineage>
        <taxon>Bacteria</taxon>
        <taxon>Bacillati</taxon>
        <taxon>Actinomycetota</taxon>
        <taxon>Actinomycetes</taxon>
        <taxon>Micrococcales</taxon>
        <taxon>Ruaniaceae</taxon>
        <taxon>Ruania</taxon>
    </lineage>
</organism>
<evidence type="ECO:0000313" key="6">
    <source>
        <dbReference type="Proteomes" id="UP000593758"/>
    </source>
</evidence>
<dbReference type="SUPFAM" id="SSF47413">
    <property type="entry name" value="lambda repressor-like DNA-binding domains"/>
    <property type="match status" value="1"/>
</dbReference>
<keyword evidence="3" id="KW-0804">Transcription</keyword>
<dbReference type="InterPro" id="IPR000843">
    <property type="entry name" value="HTH_LacI"/>
</dbReference>
<dbReference type="PANTHER" id="PTHR30146:SF109">
    <property type="entry name" value="HTH-TYPE TRANSCRIPTIONAL REGULATOR GALS"/>
    <property type="match status" value="1"/>
</dbReference>
<dbReference type="Proteomes" id="UP000593758">
    <property type="component" value="Chromosome"/>
</dbReference>
<dbReference type="InterPro" id="IPR010982">
    <property type="entry name" value="Lambda_DNA-bd_dom_sf"/>
</dbReference>
<dbReference type="AlphaFoldDB" id="A0A7M1SRF7"/>
<dbReference type="InterPro" id="IPR046335">
    <property type="entry name" value="LacI/GalR-like_sensor"/>
</dbReference>
<dbReference type="SMART" id="SM00354">
    <property type="entry name" value="HTH_LACI"/>
    <property type="match status" value="1"/>
</dbReference>
<dbReference type="PROSITE" id="PS50932">
    <property type="entry name" value="HTH_LACI_2"/>
    <property type="match status" value="1"/>
</dbReference>
<evidence type="ECO:0000256" key="1">
    <source>
        <dbReference type="ARBA" id="ARBA00023015"/>
    </source>
</evidence>
<dbReference type="CDD" id="cd01392">
    <property type="entry name" value="HTH_LacI"/>
    <property type="match status" value="1"/>
</dbReference>
<dbReference type="GO" id="GO:0000976">
    <property type="term" value="F:transcription cis-regulatory region binding"/>
    <property type="evidence" value="ECO:0007669"/>
    <property type="project" value="TreeGrafter"/>
</dbReference>
<evidence type="ECO:0000256" key="3">
    <source>
        <dbReference type="ARBA" id="ARBA00023163"/>
    </source>
</evidence>
<name>A0A7M1SRF7_9MICO</name>
<dbReference type="EMBL" id="CP063169">
    <property type="protein sequence ID" value="QOR70150.1"/>
    <property type="molecule type" value="Genomic_DNA"/>
</dbReference>
<dbReference type="Pfam" id="PF13377">
    <property type="entry name" value="Peripla_BP_3"/>
    <property type="match status" value="1"/>
</dbReference>
<gene>
    <name evidence="5" type="ORF">IM660_16215</name>
</gene>